<gene>
    <name evidence="1" type="ORF">MRATA1EN1_LOCUS4356</name>
</gene>
<evidence type="ECO:0000313" key="2">
    <source>
        <dbReference type="Proteomes" id="UP001176941"/>
    </source>
</evidence>
<protein>
    <submittedName>
        <fullName evidence="1">Uncharacterized protein</fullName>
    </submittedName>
</protein>
<keyword evidence="2" id="KW-1185">Reference proteome</keyword>
<dbReference type="Proteomes" id="UP001176941">
    <property type="component" value="Chromosome 12"/>
</dbReference>
<dbReference type="EMBL" id="OX459948">
    <property type="protein sequence ID" value="CAI9155394.1"/>
    <property type="molecule type" value="Genomic_DNA"/>
</dbReference>
<evidence type="ECO:0000313" key="1">
    <source>
        <dbReference type="EMBL" id="CAI9155394.1"/>
    </source>
</evidence>
<accession>A0ABN8Y261</accession>
<reference evidence="1" key="1">
    <citation type="submission" date="2023-04" db="EMBL/GenBank/DDBJ databases">
        <authorList>
            <consortium name="ELIXIR-Norway"/>
        </authorList>
    </citation>
    <scope>NUCLEOTIDE SEQUENCE [LARGE SCALE GENOMIC DNA]</scope>
</reference>
<name>A0ABN8Y261_RANTA</name>
<proteinExistence type="predicted"/>
<sequence length="77" mass="8557">MDLESENPLPFTQMVNPALLGGEFIPVGRTRLILQTRTTKKKALHALHTDTRQLNTGEGFQALLTKRPSGKTPKESE</sequence>
<organism evidence="1 2">
    <name type="scientific">Rangifer tarandus platyrhynchus</name>
    <name type="common">Svalbard reindeer</name>
    <dbReference type="NCBI Taxonomy" id="3082113"/>
    <lineage>
        <taxon>Eukaryota</taxon>
        <taxon>Metazoa</taxon>
        <taxon>Chordata</taxon>
        <taxon>Craniata</taxon>
        <taxon>Vertebrata</taxon>
        <taxon>Euteleostomi</taxon>
        <taxon>Mammalia</taxon>
        <taxon>Eutheria</taxon>
        <taxon>Laurasiatheria</taxon>
        <taxon>Artiodactyla</taxon>
        <taxon>Ruminantia</taxon>
        <taxon>Pecora</taxon>
        <taxon>Cervidae</taxon>
        <taxon>Odocoileinae</taxon>
        <taxon>Rangifer</taxon>
    </lineage>
</organism>